<evidence type="ECO:0000256" key="10">
    <source>
        <dbReference type="ARBA" id="ARBA00023270"/>
    </source>
</evidence>
<evidence type="ECO:0000256" key="15">
    <source>
        <dbReference type="PIRSR" id="PIRSR001365-2"/>
    </source>
</evidence>
<evidence type="ECO:0000256" key="7">
    <source>
        <dbReference type="ARBA" id="ARBA00022915"/>
    </source>
</evidence>
<dbReference type="Gene3D" id="3.20.20.70">
    <property type="entry name" value="Aldolase class I"/>
    <property type="match status" value="1"/>
</dbReference>
<dbReference type="AlphaFoldDB" id="A0A096A9S6"/>
<dbReference type="InterPro" id="IPR020624">
    <property type="entry name" value="Schiff_base-form_aldolases_CS"/>
</dbReference>
<dbReference type="InterPro" id="IPR005263">
    <property type="entry name" value="DapA"/>
</dbReference>
<dbReference type="InterPro" id="IPR013785">
    <property type="entry name" value="Aldolase_TIM"/>
</dbReference>
<dbReference type="InterPro" id="IPR002220">
    <property type="entry name" value="DapA-like"/>
</dbReference>
<feature type="binding site" evidence="12 15">
    <location>
        <position position="213"/>
    </location>
    <ligand>
        <name>pyruvate</name>
        <dbReference type="ChEBI" id="CHEBI:15361"/>
    </ligand>
</feature>
<comment type="pathway">
    <text evidence="2 12">Amino-acid biosynthesis; L-lysine biosynthesis via DAP pathway; (S)-tetrahydrodipicolinate from L-aspartate: step 3/4.</text>
</comment>
<feature type="site" description="Part of a proton relay during catalysis" evidence="12">
    <location>
        <position position="56"/>
    </location>
</feature>
<protein>
    <recommendedName>
        <fullName evidence="4 12">4-hydroxy-tetrahydrodipicolinate synthase</fullName>
        <shortName evidence="12">HTPA synthase</shortName>
        <ecNumber evidence="4 12">4.3.3.7</ecNumber>
    </recommendedName>
</protein>
<dbReference type="GO" id="GO:0008840">
    <property type="term" value="F:4-hydroxy-tetrahydrodipicolinate synthase activity"/>
    <property type="evidence" value="ECO:0007669"/>
    <property type="project" value="UniProtKB-UniRule"/>
</dbReference>
<comment type="subcellular location">
    <subcellularLocation>
        <location evidence="12">Cytoplasm</location>
    </subcellularLocation>
</comment>
<evidence type="ECO:0000256" key="11">
    <source>
        <dbReference type="ARBA" id="ARBA00047836"/>
    </source>
</evidence>
<dbReference type="PRINTS" id="PR00146">
    <property type="entry name" value="DHPICSNTHASE"/>
</dbReference>
<evidence type="ECO:0000313" key="16">
    <source>
        <dbReference type="EMBL" id="KGF17644.1"/>
    </source>
</evidence>
<evidence type="ECO:0000256" key="6">
    <source>
        <dbReference type="ARBA" id="ARBA00022605"/>
    </source>
</evidence>
<comment type="similarity">
    <text evidence="3 12 13">Belongs to the DapA family.</text>
</comment>
<evidence type="ECO:0000256" key="13">
    <source>
        <dbReference type="PIRNR" id="PIRNR001365"/>
    </source>
</evidence>
<dbReference type="HAMAP" id="MF_00418">
    <property type="entry name" value="DapA"/>
    <property type="match status" value="1"/>
</dbReference>
<feature type="active site" description="Schiff-base intermediate with substrate" evidence="12 14">
    <location>
        <position position="173"/>
    </location>
</feature>
<comment type="catalytic activity">
    <reaction evidence="11 12">
        <text>L-aspartate 4-semialdehyde + pyruvate = (2S,4S)-4-hydroxy-2,3,4,5-tetrahydrodipicolinate + H2O + H(+)</text>
        <dbReference type="Rhea" id="RHEA:34171"/>
        <dbReference type="ChEBI" id="CHEBI:15361"/>
        <dbReference type="ChEBI" id="CHEBI:15377"/>
        <dbReference type="ChEBI" id="CHEBI:15378"/>
        <dbReference type="ChEBI" id="CHEBI:67139"/>
        <dbReference type="ChEBI" id="CHEBI:537519"/>
        <dbReference type="EC" id="4.3.3.7"/>
    </reaction>
</comment>
<feature type="site" description="Part of a proton relay during catalysis" evidence="12">
    <location>
        <position position="119"/>
    </location>
</feature>
<dbReference type="SMART" id="SM01130">
    <property type="entry name" value="DHDPS"/>
    <property type="match status" value="1"/>
</dbReference>
<keyword evidence="10 12" id="KW-0704">Schiff base</keyword>
<evidence type="ECO:0000256" key="12">
    <source>
        <dbReference type="HAMAP-Rule" id="MF_00418"/>
    </source>
</evidence>
<feature type="binding site" evidence="12 15">
    <location>
        <position position="57"/>
    </location>
    <ligand>
        <name>pyruvate</name>
        <dbReference type="ChEBI" id="CHEBI:15361"/>
    </ligand>
</feature>
<keyword evidence="9 12" id="KW-0456">Lyase</keyword>
<comment type="caution">
    <text evidence="12">Was originally thought to be a dihydrodipicolinate synthase (DHDPS), catalyzing the condensation of (S)-aspartate-beta-semialdehyde [(S)-ASA] and pyruvate to dihydrodipicolinate (DHDP). However, it was shown in E.coli that the product of the enzymatic reaction is not dihydrodipicolinate but in fact (4S)-4-hydroxy-2,3,4,5-tetrahydro-(2S)-dipicolinic acid (HTPA), and that the consecutive dehydration reaction leading to DHDP is not spontaneous but catalyzed by DapB.</text>
</comment>
<dbReference type="NCBIfam" id="TIGR00674">
    <property type="entry name" value="dapA"/>
    <property type="match status" value="1"/>
</dbReference>
<proteinExistence type="inferred from homology"/>
<evidence type="ECO:0000256" key="3">
    <source>
        <dbReference type="ARBA" id="ARBA00007592"/>
    </source>
</evidence>
<dbReference type="CDD" id="cd00950">
    <property type="entry name" value="DHDPS"/>
    <property type="match status" value="1"/>
</dbReference>
<comment type="function">
    <text evidence="1 12">Catalyzes the condensation of (S)-aspartate-beta-semialdehyde [(S)-ASA] and pyruvate to 4-hydroxy-tetrahydrodipicolinate (HTPA).</text>
</comment>
<dbReference type="eggNOG" id="COG0329">
    <property type="taxonomic scope" value="Bacteria"/>
</dbReference>
<dbReference type="SUPFAM" id="SSF51569">
    <property type="entry name" value="Aldolase"/>
    <property type="match status" value="1"/>
</dbReference>
<accession>A0A096A9S6</accession>
<keyword evidence="5 12" id="KW-0963">Cytoplasm</keyword>
<reference evidence="16 17" key="1">
    <citation type="submission" date="2014-07" db="EMBL/GenBank/DDBJ databases">
        <authorList>
            <person name="McCorrison J."/>
            <person name="Sanka R."/>
            <person name="Torralba M."/>
            <person name="Gillis M."/>
            <person name="Haft D.H."/>
            <person name="Methe B."/>
            <person name="Sutton G."/>
            <person name="Nelson K.E."/>
        </authorList>
    </citation>
    <scope>NUCLEOTIDE SEQUENCE [LARGE SCALE GENOMIC DNA]</scope>
    <source>
        <strain evidence="16 17">DNF00450</strain>
    </source>
</reference>
<dbReference type="PANTHER" id="PTHR12128:SF66">
    <property type="entry name" value="4-HYDROXY-2-OXOGLUTARATE ALDOLASE, MITOCHONDRIAL"/>
    <property type="match status" value="1"/>
</dbReference>
<dbReference type="PROSITE" id="PS00666">
    <property type="entry name" value="DHDPS_2"/>
    <property type="match status" value="1"/>
</dbReference>
<feature type="active site" description="Proton donor/acceptor" evidence="12 14">
    <location>
        <position position="145"/>
    </location>
</feature>
<comment type="subunit">
    <text evidence="12">Homotetramer; dimer of dimers.</text>
</comment>
<dbReference type="GO" id="GO:0005829">
    <property type="term" value="C:cytosol"/>
    <property type="evidence" value="ECO:0007669"/>
    <property type="project" value="TreeGrafter"/>
</dbReference>
<dbReference type="Pfam" id="PF00701">
    <property type="entry name" value="DHDPS"/>
    <property type="match status" value="1"/>
</dbReference>
<dbReference type="PROSITE" id="PS00665">
    <property type="entry name" value="DHDPS_1"/>
    <property type="match status" value="1"/>
</dbReference>
<dbReference type="EMBL" id="JRNE01000037">
    <property type="protein sequence ID" value="KGF17644.1"/>
    <property type="molecule type" value="Genomic_DNA"/>
</dbReference>
<dbReference type="RefSeq" id="WP_035120899.1">
    <property type="nucleotide sequence ID" value="NZ_JRNE01000037.1"/>
</dbReference>
<dbReference type="PIRSF" id="PIRSF001365">
    <property type="entry name" value="DHDPS"/>
    <property type="match status" value="1"/>
</dbReference>
<keyword evidence="8 12" id="KW-0457">Lysine biosynthesis</keyword>
<dbReference type="InterPro" id="IPR020625">
    <property type="entry name" value="Schiff_base-form_aldolases_AS"/>
</dbReference>
<name>A0A096A9S6_9CORY</name>
<evidence type="ECO:0000256" key="4">
    <source>
        <dbReference type="ARBA" id="ARBA00012086"/>
    </source>
</evidence>
<dbReference type="UniPathway" id="UPA00034">
    <property type="reaction ID" value="UER00017"/>
</dbReference>
<evidence type="ECO:0000256" key="8">
    <source>
        <dbReference type="ARBA" id="ARBA00023154"/>
    </source>
</evidence>
<evidence type="ECO:0000256" key="1">
    <source>
        <dbReference type="ARBA" id="ARBA00003294"/>
    </source>
</evidence>
<dbReference type="EC" id="4.3.3.7" evidence="4 12"/>
<evidence type="ECO:0000256" key="5">
    <source>
        <dbReference type="ARBA" id="ARBA00022490"/>
    </source>
</evidence>
<keyword evidence="7 12" id="KW-0220">Diaminopimelate biosynthesis</keyword>
<evidence type="ECO:0000256" key="9">
    <source>
        <dbReference type="ARBA" id="ARBA00023239"/>
    </source>
</evidence>
<comment type="caution">
    <text evidence="16">The sequence shown here is derived from an EMBL/GenBank/DDBJ whole genome shotgun (WGS) entry which is preliminary data.</text>
</comment>
<dbReference type="PANTHER" id="PTHR12128">
    <property type="entry name" value="DIHYDRODIPICOLINATE SYNTHASE"/>
    <property type="match status" value="1"/>
</dbReference>
<evidence type="ECO:0000256" key="14">
    <source>
        <dbReference type="PIRSR" id="PIRSR001365-1"/>
    </source>
</evidence>
<gene>
    <name evidence="12" type="primary">dapA</name>
    <name evidence="16" type="ORF">HMPREF1650_03610</name>
</gene>
<sequence>MTTGFASNRGVDAFGTVAVAMVTPFDADGALDVDAGVRLAGHLTDNGCDSLILAGTTGESPTTTIAEKIELLRAVRAELGDSVKLVAGAGTNDTTESIELAKASAEAGADSLLVVTPYYSKPSQEGIYRHFTAVADATDLEVCLYDIPPRSVIPIETDTIFRLAEHPRITAVKDAKGDLGSAAHIIANTDLAWYSGDDVVNLPWLSIGATGFISVVGHAAPRKLADLRDQFDAGQLDAARETHASMTPLFRAQGRLGGVSFAKAALQLQGIQTGDPRLPQIPPTPEQLDLLAADLREAGVL</sequence>
<dbReference type="GO" id="GO:0009089">
    <property type="term" value="P:lysine biosynthetic process via diaminopimelate"/>
    <property type="evidence" value="ECO:0007669"/>
    <property type="project" value="UniProtKB-UniRule"/>
</dbReference>
<organism evidence="16 17">
    <name type="scientific">Corynebacterium freneyi DNF00450</name>
    <dbReference type="NCBI Taxonomy" id="1287475"/>
    <lineage>
        <taxon>Bacteria</taxon>
        <taxon>Bacillati</taxon>
        <taxon>Actinomycetota</taxon>
        <taxon>Actinomycetes</taxon>
        <taxon>Mycobacteriales</taxon>
        <taxon>Corynebacteriaceae</taxon>
        <taxon>Corynebacterium</taxon>
    </lineage>
</organism>
<evidence type="ECO:0000256" key="2">
    <source>
        <dbReference type="ARBA" id="ARBA00005120"/>
    </source>
</evidence>
<keyword evidence="6 12" id="KW-0028">Amino-acid biosynthesis</keyword>
<dbReference type="Proteomes" id="UP000029548">
    <property type="component" value="Unassembled WGS sequence"/>
</dbReference>
<evidence type="ECO:0000313" key="17">
    <source>
        <dbReference type="Proteomes" id="UP000029548"/>
    </source>
</evidence>
<dbReference type="GO" id="GO:0019877">
    <property type="term" value="P:diaminopimelate biosynthetic process"/>
    <property type="evidence" value="ECO:0007669"/>
    <property type="project" value="UniProtKB-UniRule"/>
</dbReference>